<dbReference type="EMBL" id="BAAAQD010000012">
    <property type="protein sequence ID" value="GAA1533461.1"/>
    <property type="molecule type" value="Genomic_DNA"/>
</dbReference>
<evidence type="ECO:0000313" key="2">
    <source>
        <dbReference type="Proteomes" id="UP001501470"/>
    </source>
</evidence>
<evidence type="ECO:0000313" key="1">
    <source>
        <dbReference type="EMBL" id="GAA1533461.1"/>
    </source>
</evidence>
<protein>
    <submittedName>
        <fullName evidence="1">Uncharacterized protein</fullName>
    </submittedName>
</protein>
<organism evidence="1 2">
    <name type="scientific">Dactylosporangium maewongense</name>
    <dbReference type="NCBI Taxonomy" id="634393"/>
    <lineage>
        <taxon>Bacteria</taxon>
        <taxon>Bacillati</taxon>
        <taxon>Actinomycetota</taxon>
        <taxon>Actinomycetes</taxon>
        <taxon>Micromonosporales</taxon>
        <taxon>Micromonosporaceae</taxon>
        <taxon>Dactylosporangium</taxon>
    </lineage>
</organism>
<keyword evidence="2" id="KW-1185">Reference proteome</keyword>
<proteinExistence type="predicted"/>
<reference evidence="2" key="1">
    <citation type="journal article" date="2019" name="Int. J. Syst. Evol. Microbiol.">
        <title>The Global Catalogue of Microorganisms (GCM) 10K type strain sequencing project: providing services to taxonomists for standard genome sequencing and annotation.</title>
        <authorList>
            <consortium name="The Broad Institute Genomics Platform"/>
            <consortium name="The Broad Institute Genome Sequencing Center for Infectious Disease"/>
            <person name="Wu L."/>
            <person name="Ma J."/>
        </authorList>
    </citation>
    <scope>NUCLEOTIDE SEQUENCE [LARGE SCALE GENOMIC DNA]</scope>
    <source>
        <strain evidence="2">JCM 15933</strain>
    </source>
</reference>
<gene>
    <name evidence="1" type="ORF">GCM10009827_059380</name>
</gene>
<dbReference type="RefSeq" id="WP_344505565.1">
    <property type="nucleotide sequence ID" value="NZ_BAAAQD010000012.1"/>
</dbReference>
<sequence>MKLESLLPAGARSPADYLRAAQDLRLDQAGLDALAGSGYSFVRMAVARRPQAAAGTLVRVLDGDYDWWQFNDLLRVVAGHPNADRGVLLRVLHHVARLLEAAEVRPYVAALTLAGRHELTEAEVLRLAALPGSSRRLRRRLRTVVAGRGGQLLPGTVTHLMPQL</sequence>
<name>A0ABP4LXU8_9ACTN</name>
<comment type="caution">
    <text evidence="1">The sequence shown here is derived from an EMBL/GenBank/DDBJ whole genome shotgun (WGS) entry which is preliminary data.</text>
</comment>
<accession>A0ABP4LXU8</accession>
<dbReference type="Proteomes" id="UP001501470">
    <property type="component" value="Unassembled WGS sequence"/>
</dbReference>